<comment type="subcellular location">
    <subcellularLocation>
        <location evidence="1 7">Cell membrane</location>
        <topology evidence="1 7">Multi-pass membrane protein</topology>
    </subcellularLocation>
</comment>
<dbReference type="HOGENOM" id="CLU_016047_0_2_9"/>
<dbReference type="STRING" id="642492.Clole_0173"/>
<proteinExistence type="inferred from homology"/>
<dbReference type="Pfam" id="PF00528">
    <property type="entry name" value="BPD_transp_1"/>
    <property type="match status" value="1"/>
</dbReference>
<gene>
    <name evidence="9" type="ordered locus">Clole_0173</name>
</gene>
<dbReference type="InterPro" id="IPR051393">
    <property type="entry name" value="ABC_transporter_permease"/>
</dbReference>
<evidence type="ECO:0000256" key="7">
    <source>
        <dbReference type="RuleBase" id="RU363032"/>
    </source>
</evidence>
<feature type="transmembrane region" description="Helical" evidence="7">
    <location>
        <begin position="93"/>
        <end position="118"/>
    </location>
</feature>
<comment type="similarity">
    <text evidence="7">Belongs to the binding-protein-dependent transport system permease family.</text>
</comment>
<dbReference type="PANTHER" id="PTHR30193:SF37">
    <property type="entry name" value="INNER MEMBRANE ABC TRANSPORTER PERMEASE PROTEIN YCJO"/>
    <property type="match status" value="1"/>
</dbReference>
<sequence length="312" mass="35277">MEQALKPSLAEPVANVEDIKEKVKYTKLKNNRLVPYMYLLPCFILFSVFVYFPFAKTIYLSFTLTNRRGETVEFVGMENFLELFTSPSFFNSLLITFKFALLIIIPSMLIGLGLALLAHNKLKYSRAYELMFSMPMAIASAPAAIIWIMIFHPTNGIANAVLHSDIKWLADPKYAIYAVAMVTVWLSIGINFIFLFTGLKSIPEELIESANIDGASYRKKVRYIILPLLTPQLFFVLFMNLVGAFQAFGQIKLLTQGGPGDSTNVLVHSIYRDAFFNGRFEMASAQSMILFVIVFVITMAQFACEKKGVHYK</sequence>
<name>F2JHY6_CELLD</name>
<dbReference type="EMBL" id="CP002582">
    <property type="protein sequence ID" value="ADZ81930.1"/>
    <property type="molecule type" value="Genomic_DNA"/>
</dbReference>
<evidence type="ECO:0000256" key="5">
    <source>
        <dbReference type="ARBA" id="ARBA00022989"/>
    </source>
</evidence>
<feature type="transmembrane region" description="Helical" evidence="7">
    <location>
        <begin position="33"/>
        <end position="54"/>
    </location>
</feature>
<reference evidence="9 10" key="1">
    <citation type="journal article" date="2011" name="J. Bacteriol.">
        <title>Complete genome sequence of the cellulose-degrading bacterium Cellulosilyticum lentocellum.</title>
        <authorList>
            <consortium name="US DOE Joint Genome Institute"/>
            <person name="Miller D.A."/>
            <person name="Suen G."/>
            <person name="Bruce D."/>
            <person name="Copeland A."/>
            <person name="Cheng J.F."/>
            <person name="Detter C."/>
            <person name="Goodwin L.A."/>
            <person name="Han C.S."/>
            <person name="Hauser L.J."/>
            <person name="Land M.L."/>
            <person name="Lapidus A."/>
            <person name="Lucas S."/>
            <person name="Meincke L."/>
            <person name="Pitluck S."/>
            <person name="Tapia R."/>
            <person name="Teshima H."/>
            <person name="Woyke T."/>
            <person name="Fox B.G."/>
            <person name="Angert E.R."/>
            <person name="Currie C.R."/>
        </authorList>
    </citation>
    <scope>NUCLEOTIDE SEQUENCE [LARGE SCALE GENOMIC DNA]</scope>
    <source>
        <strain evidence="10">ATCC 49066 / DSM 5427 / NCIMB 11756 / RHM5</strain>
    </source>
</reference>
<evidence type="ECO:0000313" key="10">
    <source>
        <dbReference type="Proteomes" id="UP000008467"/>
    </source>
</evidence>
<feature type="transmembrane region" description="Helical" evidence="7">
    <location>
        <begin position="285"/>
        <end position="304"/>
    </location>
</feature>
<keyword evidence="10" id="KW-1185">Reference proteome</keyword>
<dbReference type="SUPFAM" id="SSF160964">
    <property type="entry name" value="MalF N-terminal region-like"/>
    <property type="match status" value="1"/>
</dbReference>
<keyword evidence="4 7" id="KW-0812">Transmembrane</keyword>
<dbReference type="KEGG" id="cle:Clole_0173"/>
<dbReference type="PANTHER" id="PTHR30193">
    <property type="entry name" value="ABC TRANSPORTER PERMEASE PROTEIN"/>
    <property type="match status" value="1"/>
</dbReference>
<accession>F2JHY6</accession>
<evidence type="ECO:0000256" key="2">
    <source>
        <dbReference type="ARBA" id="ARBA00022448"/>
    </source>
</evidence>
<protein>
    <submittedName>
        <fullName evidence="9">ABC-type transporter, integral membrane subunit</fullName>
    </submittedName>
</protein>
<evidence type="ECO:0000256" key="1">
    <source>
        <dbReference type="ARBA" id="ARBA00004651"/>
    </source>
</evidence>
<keyword evidence="2 7" id="KW-0813">Transport</keyword>
<dbReference type="AlphaFoldDB" id="F2JHY6"/>
<evidence type="ECO:0000259" key="8">
    <source>
        <dbReference type="PROSITE" id="PS50928"/>
    </source>
</evidence>
<dbReference type="CDD" id="cd06261">
    <property type="entry name" value="TM_PBP2"/>
    <property type="match status" value="1"/>
</dbReference>
<dbReference type="InterPro" id="IPR000515">
    <property type="entry name" value="MetI-like"/>
</dbReference>
<keyword evidence="3" id="KW-1003">Cell membrane</keyword>
<dbReference type="eggNOG" id="COG1175">
    <property type="taxonomic scope" value="Bacteria"/>
</dbReference>
<feature type="transmembrane region" description="Helical" evidence="7">
    <location>
        <begin position="130"/>
        <end position="154"/>
    </location>
</feature>
<evidence type="ECO:0000256" key="6">
    <source>
        <dbReference type="ARBA" id="ARBA00023136"/>
    </source>
</evidence>
<dbReference type="RefSeq" id="WP_013655231.1">
    <property type="nucleotide sequence ID" value="NC_015275.1"/>
</dbReference>
<organism evidence="9 10">
    <name type="scientific">Cellulosilyticum lentocellum (strain ATCC 49066 / DSM 5427 / NCIMB 11756 / RHM5)</name>
    <name type="common">Clostridium lentocellum</name>
    <dbReference type="NCBI Taxonomy" id="642492"/>
    <lineage>
        <taxon>Bacteria</taxon>
        <taxon>Bacillati</taxon>
        <taxon>Bacillota</taxon>
        <taxon>Clostridia</taxon>
        <taxon>Lachnospirales</taxon>
        <taxon>Cellulosilyticaceae</taxon>
        <taxon>Cellulosilyticum</taxon>
    </lineage>
</organism>
<dbReference type="PROSITE" id="PS50928">
    <property type="entry name" value="ABC_TM1"/>
    <property type="match status" value="1"/>
</dbReference>
<dbReference type="GO" id="GO:0005886">
    <property type="term" value="C:plasma membrane"/>
    <property type="evidence" value="ECO:0007669"/>
    <property type="project" value="UniProtKB-SubCell"/>
</dbReference>
<dbReference type="Proteomes" id="UP000008467">
    <property type="component" value="Chromosome"/>
</dbReference>
<feature type="transmembrane region" description="Helical" evidence="7">
    <location>
        <begin position="174"/>
        <end position="196"/>
    </location>
</feature>
<keyword evidence="5 7" id="KW-1133">Transmembrane helix</keyword>
<evidence type="ECO:0000313" key="9">
    <source>
        <dbReference type="EMBL" id="ADZ81930.1"/>
    </source>
</evidence>
<feature type="domain" description="ABC transmembrane type-1" evidence="8">
    <location>
        <begin position="93"/>
        <end position="301"/>
    </location>
</feature>
<dbReference type="GO" id="GO:0055085">
    <property type="term" value="P:transmembrane transport"/>
    <property type="evidence" value="ECO:0007669"/>
    <property type="project" value="InterPro"/>
</dbReference>
<feature type="transmembrane region" description="Helical" evidence="7">
    <location>
        <begin position="223"/>
        <end position="248"/>
    </location>
</feature>
<keyword evidence="6 7" id="KW-0472">Membrane</keyword>
<evidence type="ECO:0000256" key="4">
    <source>
        <dbReference type="ARBA" id="ARBA00022692"/>
    </source>
</evidence>
<dbReference type="SUPFAM" id="SSF161098">
    <property type="entry name" value="MetI-like"/>
    <property type="match status" value="1"/>
</dbReference>
<dbReference type="Gene3D" id="1.10.3720.10">
    <property type="entry name" value="MetI-like"/>
    <property type="match status" value="1"/>
</dbReference>
<dbReference type="InterPro" id="IPR035906">
    <property type="entry name" value="MetI-like_sf"/>
</dbReference>
<evidence type="ECO:0000256" key="3">
    <source>
        <dbReference type="ARBA" id="ARBA00022475"/>
    </source>
</evidence>